<dbReference type="InterPro" id="IPR036390">
    <property type="entry name" value="WH_DNA-bd_sf"/>
</dbReference>
<dbReference type="InterPro" id="IPR000524">
    <property type="entry name" value="Tscrpt_reg_HTH_GntR"/>
</dbReference>
<dbReference type="RefSeq" id="WP_239677349.1">
    <property type="nucleotide sequence ID" value="NZ_CP070499.1"/>
</dbReference>
<sequence>MTDVEAPRPKYAQIAEMLRSRIKRGDYPPGSNLPSEDHLARELGVSRVTVNRAVSVLRAAGDVTVKRGSGTVVRSLPKIVRDAEARYAARDEGTGAGEVEARKLNLRPRTDYLEIGQTAAPAEVAQALDIAEGQPVLVRRRVLYANDEPTQMADSYYPWELVKDSAELLQPEAGVGGSLTRLAELGYPPVRFAEDIDVRLPTPEEHQVLQIEATQPVFRIWRVTYSHDRRPIEICDHVMPGHLWTLHYGWRDEASNTRRDQ</sequence>
<evidence type="ECO:0000256" key="1">
    <source>
        <dbReference type="ARBA" id="ARBA00023015"/>
    </source>
</evidence>
<dbReference type="PANTHER" id="PTHR44846">
    <property type="entry name" value="MANNOSYL-D-GLYCERATE TRANSPORT/METABOLISM SYSTEM REPRESSOR MNGR-RELATED"/>
    <property type="match status" value="1"/>
</dbReference>
<organism evidence="5 6">
    <name type="scientific">Natronosporangium hydrolyticum</name>
    <dbReference type="NCBI Taxonomy" id="2811111"/>
    <lineage>
        <taxon>Bacteria</taxon>
        <taxon>Bacillati</taxon>
        <taxon>Actinomycetota</taxon>
        <taxon>Actinomycetes</taxon>
        <taxon>Micromonosporales</taxon>
        <taxon>Micromonosporaceae</taxon>
        <taxon>Natronosporangium</taxon>
    </lineage>
</organism>
<dbReference type="PROSITE" id="PS50949">
    <property type="entry name" value="HTH_GNTR"/>
    <property type="match status" value="1"/>
</dbReference>
<keyword evidence="6" id="KW-1185">Reference proteome</keyword>
<dbReference type="InterPro" id="IPR028978">
    <property type="entry name" value="Chorismate_lyase_/UTRA_dom_sf"/>
</dbReference>
<dbReference type="SMART" id="SM00345">
    <property type="entry name" value="HTH_GNTR"/>
    <property type="match status" value="1"/>
</dbReference>
<dbReference type="Gene3D" id="3.40.1410.10">
    <property type="entry name" value="Chorismate lyase-like"/>
    <property type="match status" value="1"/>
</dbReference>
<dbReference type="Proteomes" id="UP000662857">
    <property type="component" value="Chromosome"/>
</dbReference>
<dbReference type="InterPro" id="IPR050679">
    <property type="entry name" value="Bact_HTH_transcr_reg"/>
</dbReference>
<evidence type="ECO:0000313" key="6">
    <source>
        <dbReference type="Proteomes" id="UP000662857"/>
    </source>
</evidence>
<protein>
    <submittedName>
        <fullName evidence="5">GntR family transcriptional regulator</fullName>
    </submittedName>
</protein>
<evidence type="ECO:0000256" key="2">
    <source>
        <dbReference type="ARBA" id="ARBA00023125"/>
    </source>
</evidence>
<dbReference type="SUPFAM" id="SSF64288">
    <property type="entry name" value="Chorismate lyase-like"/>
    <property type="match status" value="1"/>
</dbReference>
<dbReference type="PRINTS" id="PR00035">
    <property type="entry name" value="HTHGNTR"/>
</dbReference>
<accession>A0A895YBJ3</accession>
<dbReference type="Pfam" id="PF07702">
    <property type="entry name" value="UTRA"/>
    <property type="match status" value="1"/>
</dbReference>
<dbReference type="GO" id="GO:0045892">
    <property type="term" value="P:negative regulation of DNA-templated transcription"/>
    <property type="evidence" value="ECO:0007669"/>
    <property type="project" value="TreeGrafter"/>
</dbReference>
<dbReference type="EMBL" id="CP070499">
    <property type="protein sequence ID" value="QSB15174.1"/>
    <property type="molecule type" value="Genomic_DNA"/>
</dbReference>
<dbReference type="SUPFAM" id="SSF46785">
    <property type="entry name" value="Winged helix' DNA-binding domain"/>
    <property type="match status" value="1"/>
</dbReference>
<dbReference type="GO" id="GO:0003700">
    <property type="term" value="F:DNA-binding transcription factor activity"/>
    <property type="evidence" value="ECO:0007669"/>
    <property type="project" value="InterPro"/>
</dbReference>
<evidence type="ECO:0000256" key="3">
    <source>
        <dbReference type="ARBA" id="ARBA00023163"/>
    </source>
</evidence>
<gene>
    <name evidence="5" type="ORF">JQS43_02025</name>
</gene>
<dbReference type="InterPro" id="IPR036388">
    <property type="entry name" value="WH-like_DNA-bd_sf"/>
</dbReference>
<dbReference type="AlphaFoldDB" id="A0A895YBJ3"/>
<keyword evidence="2" id="KW-0238">DNA-binding</keyword>
<dbReference type="CDD" id="cd07377">
    <property type="entry name" value="WHTH_GntR"/>
    <property type="match status" value="1"/>
</dbReference>
<reference evidence="5" key="1">
    <citation type="submission" date="2021-02" db="EMBL/GenBank/DDBJ databases">
        <title>Natrosporangium hydrolyticum gen. nov., sp. nov, a haloalkaliphilic actinobacterium from a soda solonchak soil.</title>
        <authorList>
            <person name="Sorokin D.Y."/>
            <person name="Khijniak T.V."/>
            <person name="Zakharycheva A.P."/>
            <person name="Boueva O.V."/>
            <person name="Ariskina E.V."/>
            <person name="Hahnke R.L."/>
            <person name="Bunk B."/>
            <person name="Sproer C."/>
            <person name="Schumann P."/>
            <person name="Evtushenko L.I."/>
            <person name="Kublanov I.V."/>
        </authorList>
    </citation>
    <scope>NUCLEOTIDE SEQUENCE</scope>
    <source>
        <strain evidence="5">DSM 106523</strain>
    </source>
</reference>
<dbReference type="GO" id="GO:0003677">
    <property type="term" value="F:DNA binding"/>
    <property type="evidence" value="ECO:0007669"/>
    <property type="project" value="UniProtKB-KW"/>
</dbReference>
<proteinExistence type="predicted"/>
<dbReference type="InterPro" id="IPR011663">
    <property type="entry name" value="UTRA"/>
</dbReference>
<keyword evidence="3" id="KW-0804">Transcription</keyword>
<evidence type="ECO:0000313" key="5">
    <source>
        <dbReference type="EMBL" id="QSB15174.1"/>
    </source>
</evidence>
<dbReference type="SMART" id="SM00866">
    <property type="entry name" value="UTRA"/>
    <property type="match status" value="1"/>
</dbReference>
<feature type="domain" description="HTH gntR-type" evidence="4">
    <location>
        <begin position="8"/>
        <end position="76"/>
    </location>
</feature>
<dbReference type="Pfam" id="PF00392">
    <property type="entry name" value="GntR"/>
    <property type="match status" value="1"/>
</dbReference>
<name>A0A895YBJ3_9ACTN</name>
<dbReference type="KEGG" id="nhy:JQS43_02025"/>
<dbReference type="PANTHER" id="PTHR44846:SF17">
    <property type="entry name" value="GNTR-FAMILY TRANSCRIPTIONAL REGULATOR"/>
    <property type="match status" value="1"/>
</dbReference>
<dbReference type="Gene3D" id="1.10.10.10">
    <property type="entry name" value="Winged helix-like DNA-binding domain superfamily/Winged helix DNA-binding domain"/>
    <property type="match status" value="1"/>
</dbReference>
<evidence type="ECO:0000259" key="4">
    <source>
        <dbReference type="PROSITE" id="PS50949"/>
    </source>
</evidence>
<keyword evidence="1" id="KW-0805">Transcription regulation</keyword>